<protein>
    <recommendedName>
        <fullName evidence="4">Iron-sulfur cluster biosynthesis family protein</fullName>
    </recommendedName>
</protein>
<dbReference type="RefSeq" id="WP_015711372.1">
    <property type="nucleotide sequence ID" value="NC_015577.1"/>
</dbReference>
<gene>
    <name evidence="2" type="ordered locus">TREAZ_0585</name>
</gene>
<dbReference type="PANTHER" id="PTHR47380">
    <property type="entry name" value="OS02G0533000 PROTEIN"/>
    <property type="match status" value="1"/>
</dbReference>
<dbReference type="HOGENOM" id="CLU_545051_0_0_12"/>
<proteinExistence type="predicted"/>
<feature type="transmembrane region" description="Helical" evidence="1">
    <location>
        <begin position="374"/>
        <end position="395"/>
    </location>
</feature>
<keyword evidence="1" id="KW-1133">Transmembrane helix</keyword>
<keyword evidence="3" id="KW-1185">Reference proteome</keyword>
<accession>F5YBJ6</accession>
<dbReference type="STRING" id="545695.TREAZ_0585"/>
<dbReference type="InParanoid" id="F5YBJ6"/>
<organism evidence="2 3">
    <name type="scientific">Leadbettera azotonutricia (strain ATCC BAA-888 / DSM 13862 / ZAS-9)</name>
    <name type="common">Treponema azotonutricium</name>
    <dbReference type="NCBI Taxonomy" id="545695"/>
    <lineage>
        <taxon>Bacteria</taxon>
        <taxon>Pseudomonadati</taxon>
        <taxon>Spirochaetota</taxon>
        <taxon>Spirochaetia</taxon>
        <taxon>Spirochaetales</taxon>
        <taxon>Breznakiellaceae</taxon>
        <taxon>Leadbettera</taxon>
    </lineage>
</organism>
<keyword evidence="1" id="KW-0812">Transmembrane</keyword>
<feature type="transmembrane region" description="Helical" evidence="1">
    <location>
        <begin position="93"/>
        <end position="126"/>
    </location>
</feature>
<dbReference type="InterPro" id="IPR044200">
    <property type="entry name" value="At5g03900-like"/>
</dbReference>
<keyword evidence="1" id="KW-0472">Membrane</keyword>
<evidence type="ECO:0000313" key="2">
    <source>
        <dbReference type="EMBL" id="AEF81185.1"/>
    </source>
</evidence>
<reference evidence="3" key="1">
    <citation type="submission" date="2009-12" db="EMBL/GenBank/DDBJ databases">
        <title>Complete sequence of Treponema azotonutricium strain ZAS-9.</title>
        <authorList>
            <person name="Tetu S.G."/>
            <person name="Matson E."/>
            <person name="Ren Q."/>
            <person name="Seshadri R."/>
            <person name="Elbourne L."/>
            <person name="Hassan K.A."/>
            <person name="Durkin A."/>
            <person name="Radune D."/>
            <person name="Mohamoud Y."/>
            <person name="Shay R."/>
            <person name="Jin S."/>
            <person name="Zhang X."/>
            <person name="Lucey K."/>
            <person name="Ballor N.R."/>
            <person name="Ottesen E."/>
            <person name="Rosenthal R."/>
            <person name="Allen A."/>
            <person name="Leadbetter J.R."/>
            <person name="Paulsen I.T."/>
        </authorList>
    </citation>
    <scope>NUCLEOTIDE SEQUENCE [LARGE SCALE GENOMIC DNA]</scope>
    <source>
        <strain evidence="3">ATCC BAA-888 / DSM 13862 / ZAS-9</strain>
    </source>
</reference>
<feature type="transmembrane region" description="Helical" evidence="1">
    <location>
        <begin position="146"/>
        <end position="163"/>
    </location>
</feature>
<sequence>MRGKIADGKAYKKIVEAFKGKRKGATVADIAAVTALPLYTVKELVPVAADEFSGRLEVTESGEILYSFPRGFASRFKGLAPFLKKTSEKLIHFLGLAGTGIFKVWIMVMLIGYFLVFLAIALASLFLSMAANSRNNNDSRSGHGGMYLGSSIFNLIIRLWFYSELTKSVNPRYGRYGGFENNSRPKGRPLHKAIFSFVFGDGDPNAQWPTEEKKTFIAYVQEHRGVVSLPELMAISGIPSDRAESEITALCAEFGGSPEATEDGTVVYRFDEILLRTEGKGRNNAGSSGIPSLPKNLRDFSSNKGKMNFWFSLINGVNLLFGSYFLYQSVHSGTIIARQIGENVHLLSQQTGEAAPLIYGMTYYFVSAVAANPLPIIAVGLGLIPLAFSILFWLIPALRKWKLKKENEKIKFENFRKFSFSRIWSFPKAVKPQDLNPGQREASPNNLKQAQDKALKEMGAYAIPEVTIAQDGEVYSFPDLEREKIALEKYRAGVNPEASDLGKIVFDSHE</sequence>
<dbReference type="AlphaFoldDB" id="F5YBJ6"/>
<dbReference type="KEGG" id="taz:TREAZ_0585"/>
<evidence type="ECO:0000313" key="3">
    <source>
        <dbReference type="Proteomes" id="UP000009222"/>
    </source>
</evidence>
<dbReference type="EMBL" id="CP001841">
    <property type="protein sequence ID" value="AEF81185.1"/>
    <property type="molecule type" value="Genomic_DNA"/>
</dbReference>
<dbReference type="PANTHER" id="PTHR47380:SF4">
    <property type="entry name" value="OS02G0533000 PROTEIN"/>
    <property type="match status" value="1"/>
</dbReference>
<reference evidence="2 3" key="2">
    <citation type="journal article" date="2011" name="ISME J.">
        <title>RNA-seq reveals cooperative metabolic interactions between two termite-gut spirochete species in co-culture.</title>
        <authorList>
            <person name="Rosenthal A.Z."/>
            <person name="Matson E.G."/>
            <person name="Eldar A."/>
            <person name="Leadbetter J.R."/>
        </authorList>
    </citation>
    <scope>NUCLEOTIDE SEQUENCE [LARGE SCALE GENOMIC DNA]</scope>
    <source>
        <strain evidence="3">ATCC BAA-888 / DSM 13862 / ZAS-9</strain>
    </source>
</reference>
<evidence type="ECO:0000256" key="1">
    <source>
        <dbReference type="SAM" id="Phobius"/>
    </source>
</evidence>
<dbReference type="OrthoDB" id="355701at2"/>
<name>F5YBJ6_LEAAZ</name>
<feature type="transmembrane region" description="Helical" evidence="1">
    <location>
        <begin position="307"/>
        <end position="327"/>
    </location>
</feature>
<dbReference type="eggNOG" id="COG5360">
    <property type="taxonomic scope" value="Bacteria"/>
</dbReference>
<dbReference type="Proteomes" id="UP000009222">
    <property type="component" value="Chromosome"/>
</dbReference>
<evidence type="ECO:0008006" key="4">
    <source>
        <dbReference type="Google" id="ProtNLM"/>
    </source>
</evidence>